<dbReference type="RefSeq" id="WP_085895703.1">
    <property type="nucleotide sequence ID" value="NZ_FWFY01000003.1"/>
</dbReference>
<evidence type="ECO:0000256" key="1">
    <source>
        <dbReference type="SAM" id="MobiDB-lite"/>
    </source>
</evidence>
<dbReference type="EMBL" id="FWFY01000003">
    <property type="protein sequence ID" value="SLN34293.1"/>
    <property type="molecule type" value="Genomic_DNA"/>
</dbReference>
<evidence type="ECO:0000313" key="3">
    <source>
        <dbReference type="EMBL" id="SLN34293.1"/>
    </source>
</evidence>
<feature type="region of interest" description="Disordered" evidence="1">
    <location>
        <begin position="60"/>
        <end position="82"/>
    </location>
</feature>
<dbReference type="Proteomes" id="UP000193495">
    <property type="component" value="Unassembled WGS sequence"/>
</dbReference>
<sequence length="82" mass="9410">MTTFPLRPRPSLRRLLAWFSTPKRAHDPLDDALCAELQSMRHETQLLRLRELRRNPHLARDMGFEPDADPCPPRVGPGGTLL</sequence>
<evidence type="ECO:0000313" key="4">
    <source>
        <dbReference type="Proteomes" id="UP000193495"/>
    </source>
</evidence>
<name>A0A1X6YXH3_9RHOB</name>
<reference evidence="2 5" key="2">
    <citation type="submission" date="2018-03" db="EMBL/GenBank/DDBJ databases">
        <title>Genomic Encyclopedia of Archaeal and Bacterial Type Strains, Phase II (KMG-II): from individual species to whole genera.</title>
        <authorList>
            <person name="Goeker M."/>
        </authorList>
    </citation>
    <scope>NUCLEOTIDE SEQUENCE [LARGE SCALE GENOMIC DNA]</scope>
    <source>
        <strain evidence="2 5">DSM 29956</strain>
    </source>
</reference>
<organism evidence="3 4">
    <name type="scientific">Limimaricola soesokkakensis</name>
    <dbReference type="NCBI Taxonomy" id="1343159"/>
    <lineage>
        <taxon>Bacteria</taxon>
        <taxon>Pseudomonadati</taxon>
        <taxon>Pseudomonadota</taxon>
        <taxon>Alphaproteobacteria</taxon>
        <taxon>Rhodobacterales</taxon>
        <taxon>Paracoccaceae</taxon>
        <taxon>Limimaricola</taxon>
    </lineage>
</organism>
<keyword evidence="5" id="KW-1185">Reference proteome</keyword>
<reference evidence="3 4" key="1">
    <citation type="submission" date="2017-03" db="EMBL/GenBank/DDBJ databases">
        <authorList>
            <person name="Afonso C.L."/>
            <person name="Miller P.J."/>
            <person name="Scott M.A."/>
            <person name="Spackman E."/>
            <person name="Goraichik I."/>
            <person name="Dimitrov K.M."/>
            <person name="Suarez D.L."/>
            <person name="Swayne D.E."/>
        </authorList>
    </citation>
    <scope>NUCLEOTIDE SEQUENCE [LARGE SCALE GENOMIC DNA]</scope>
    <source>
        <strain evidence="3 4">CECT 8367</strain>
    </source>
</reference>
<protein>
    <submittedName>
        <fullName evidence="3">Uncharacterized protein</fullName>
    </submittedName>
</protein>
<accession>A0A1X6YXH3</accession>
<dbReference type="Proteomes" id="UP000240624">
    <property type="component" value="Unassembled WGS sequence"/>
</dbReference>
<dbReference type="EMBL" id="PYGB01000002">
    <property type="protein sequence ID" value="PSK87778.1"/>
    <property type="molecule type" value="Genomic_DNA"/>
</dbReference>
<evidence type="ECO:0000313" key="5">
    <source>
        <dbReference type="Proteomes" id="UP000240624"/>
    </source>
</evidence>
<dbReference type="AlphaFoldDB" id="A0A1X6YXH3"/>
<proteinExistence type="predicted"/>
<evidence type="ECO:0000313" key="2">
    <source>
        <dbReference type="EMBL" id="PSK87778.1"/>
    </source>
</evidence>
<gene>
    <name evidence="2" type="ORF">CLV79_102264</name>
    <name evidence="3" type="ORF">LOS8367_01346</name>
</gene>